<proteinExistence type="predicted"/>
<reference evidence="3 4" key="1">
    <citation type="journal article" date="2024" name="G3 (Bethesda)">
        <title>Genome assembly of Hibiscus sabdariffa L. provides insights into metabolisms of medicinal natural products.</title>
        <authorList>
            <person name="Kim T."/>
        </authorList>
    </citation>
    <scope>NUCLEOTIDE SEQUENCE [LARGE SCALE GENOMIC DNA]</scope>
    <source>
        <strain evidence="3">TK-2024</strain>
        <tissue evidence="3">Old leaves</tissue>
    </source>
</reference>
<dbReference type="Proteomes" id="UP001396334">
    <property type="component" value="Unassembled WGS sequence"/>
</dbReference>
<accession>A0ABR2U713</accession>
<keyword evidence="4" id="KW-1185">Reference proteome</keyword>
<evidence type="ECO:0000259" key="2">
    <source>
        <dbReference type="Pfam" id="PF13966"/>
    </source>
</evidence>
<evidence type="ECO:0000256" key="1">
    <source>
        <dbReference type="SAM" id="Phobius"/>
    </source>
</evidence>
<feature type="domain" description="Reverse transcriptase zinc-binding" evidence="2">
    <location>
        <begin position="23"/>
        <end position="109"/>
    </location>
</feature>
<comment type="caution">
    <text evidence="3">The sequence shown here is derived from an EMBL/GenBank/DDBJ whole genome shotgun (WGS) entry which is preliminary data.</text>
</comment>
<evidence type="ECO:0000313" key="3">
    <source>
        <dbReference type="EMBL" id="KAK9045259.1"/>
    </source>
</evidence>
<evidence type="ECO:0000313" key="4">
    <source>
        <dbReference type="Proteomes" id="UP001396334"/>
    </source>
</evidence>
<dbReference type="Pfam" id="PF13966">
    <property type="entry name" value="zf-RVT"/>
    <property type="match status" value="1"/>
</dbReference>
<keyword evidence="1" id="KW-0812">Transmembrane</keyword>
<keyword evidence="1" id="KW-0472">Membrane</keyword>
<sequence length="176" mass="20565">MKPPLGDSGCDMLGWKWSETRHFSVRSTYAMGAEQTMASADSIWSCISKFKGFPKIKTFLWLLAKGRLMKNLERVRRHIVVDNQCGVCAAHPKSLDHLFRWCPAAISVWSALVKPSKFAEFLNMERMDWLQVNLMRHSYFASDPEHWNFLFSVVLWRLWLIVISVFLIRITRKGDR</sequence>
<dbReference type="EMBL" id="JBBPBN010000002">
    <property type="protein sequence ID" value="KAK9045259.1"/>
    <property type="molecule type" value="Genomic_DNA"/>
</dbReference>
<organism evidence="3 4">
    <name type="scientific">Hibiscus sabdariffa</name>
    <name type="common">roselle</name>
    <dbReference type="NCBI Taxonomy" id="183260"/>
    <lineage>
        <taxon>Eukaryota</taxon>
        <taxon>Viridiplantae</taxon>
        <taxon>Streptophyta</taxon>
        <taxon>Embryophyta</taxon>
        <taxon>Tracheophyta</taxon>
        <taxon>Spermatophyta</taxon>
        <taxon>Magnoliopsida</taxon>
        <taxon>eudicotyledons</taxon>
        <taxon>Gunneridae</taxon>
        <taxon>Pentapetalae</taxon>
        <taxon>rosids</taxon>
        <taxon>malvids</taxon>
        <taxon>Malvales</taxon>
        <taxon>Malvaceae</taxon>
        <taxon>Malvoideae</taxon>
        <taxon>Hibiscus</taxon>
    </lineage>
</organism>
<dbReference type="InterPro" id="IPR026960">
    <property type="entry name" value="RVT-Znf"/>
</dbReference>
<protein>
    <recommendedName>
        <fullName evidence="2">Reverse transcriptase zinc-binding domain-containing protein</fullName>
    </recommendedName>
</protein>
<gene>
    <name evidence="3" type="ORF">V6N11_059146</name>
</gene>
<keyword evidence="1" id="KW-1133">Transmembrane helix</keyword>
<name>A0ABR2U713_9ROSI</name>
<feature type="transmembrane region" description="Helical" evidence="1">
    <location>
        <begin position="147"/>
        <end position="168"/>
    </location>
</feature>